<keyword evidence="2" id="KW-0184">Conjugation</keyword>
<organism evidence="5 6">
    <name type="scientific">Acetobacter syzygii</name>
    <dbReference type="NCBI Taxonomy" id="146476"/>
    <lineage>
        <taxon>Bacteria</taxon>
        <taxon>Pseudomonadati</taxon>
        <taxon>Pseudomonadota</taxon>
        <taxon>Alphaproteobacteria</taxon>
        <taxon>Acetobacterales</taxon>
        <taxon>Acetobacteraceae</taxon>
        <taxon>Acetobacter</taxon>
    </lineage>
</organism>
<protein>
    <recommendedName>
        <fullName evidence="4">MobA/MobL protein domain-containing protein</fullName>
    </recommendedName>
</protein>
<sequence>MAIYSVNVSSIGRKTHASGTAGAHVQYITRASATEAVLCARMPSAGIGRKGGAARKWLDEQESSDRKNARVVTKIMLALPHELDATQRAELVRSFAERMTAGRASWLAALHKPSGDDDRNYHAHLVIRDKDPETGKVVVGLSAKNSVEMIREEWEQAANAALEAAGVDERVDRRSLKDQGEIREPGAHVGPSVTAIERRGHFSQVRNRIEEQQAGHAAAQETLVPMIPPDIWAGMMAGLERQKQAEDARRAAQAAEDARRAAQAAEDARRAAQAAEDARRAAQAAEDARRAAQAAEDARRAAQAARNAKRREILREAQELVERIKAPVEEIECRNSIRNIWDWDELNPDWVLKRKNEFSQLQVRAQEVVPKAHPNWLVKIGRIFEVLFDLLGRMQKLAPSLDDELDNDLKNGPRL</sequence>
<comment type="caution">
    <text evidence="5">The sequence shown here is derived from an EMBL/GenBank/DDBJ whole genome shotgun (WGS) entry which is preliminary data.</text>
</comment>
<dbReference type="InterPro" id="IPR005053">
    <property type="entry name" value="MobA_MobL"/>
</dbReference>
<accession>A0A270B4S2</accession>
<evidence type="ECO:0000256" key="2">
    <source>
        <dbReference type="ARBA" id="ARBA00022971"/>
    </source>
</evidence>
<dbReference type="AlphaFoldDB" id="A0A270B4S2"/>
<evidence type="ECO:0000256" key="3">
    <source>
        <dbReference type="SAM" id="MobiDB-lite"/>
    </source>
</evidence>
<dbReference type="Gene3D" id="3.30.930.30">
    <property type="match status" value="1"/>
</dbReference>
<dbReference type="EMBL" id="NDFP01000028">
    <property type="protein sequence ID" value="PAL19978.1"/>
    <property type="molecule type" value="Genomic_DNA"/>
</dbReference>
<gene>
    <name evidence="5" type="ORF">B9K05_13485</name>
</gene>
<reference evidence="5 6" key="1">
    <citation type="submission" date="2017-04" db="EMBL/GenBank/DDBJ databases">
        <title>Kefir bacterial isolates.</title>
        <authorList>
            <person name="Kim Y."/>
            <person name="Blasche S."/>
            <person name="Patil K.R."/>
        </authorList>
    </citation>
    <scope>NUCLEOTIDE SEQUENCE [LARGE SCALE GENOMIC DNA]</scope>
    <source>
        <strain evidence="5 6">KR-2</strain>
    </source>
</reference>
<keyword evidence="6" id="KW-1185">Reference proteome</keyword>
<dbReference type="OrthoDB" id="1826980at2"/>
<evidence type="ECO:0000259" key="4">
    <source>
        <dbReference type="Pfam" id="PF03389"/>
    </source>
</evidence>
<proteinExistence type="inferred from homology"/>
<comment type="similarity">
    <text evidence="1">Belongs to the MobA/MobL family.</text>
</comment>
<evidence type="ECO:0000313" key="5">
    <source>
        <dbReference type="EMBL" id="PAL19978.1"/>
    </source>
</evidence>
<dbReference type="Pfam" id="PF03389">
    <property type="entry name" value="MobA_MobL"/>
    <property type="match status" value="1"/>
</dbReference>
<evidence type="ECO:0000313" key="6">
    <source>
        <dbReference type="Proteomes" id="UP000216033"/>
    </source>
</evidence>
<feature type="domain" description="MobA/MobL protein" evidence="4">
    <location>
        <begin position="56"/>
        <end position="199"/>
    </location>
</feature>
<feature type="compositionally biased region" description="Basic and acidic residues" evidence="3">
    <location>
        <begin position="243"/>
        <end position="300"/>
    </location>
</feature>
<evidence type="ECO:0000256" key="1">
    <source>
        <dbReference type="ARBA" id="ARBA00010873"/>
    </source>
</evidence>
<dbReference type="RefSeq" id="WP_095352055.1">
    <property type="nucleotide sequence ID" value="NZ_NDFO01000028.1"/>
</dbReference>
<dbReference type="Proteomes" id="UP000216033">
    <property type="component" value="Unassembled WGS sequence"/>
</dbReference>
<name>A0A270B4S2_9PROT</name>
<feature type="region of interest" description="Disordered" evidence="3">
    <location>
        <begin position="243"/>
        <end position="303"/>
    </location>
</feature>